<protein>
    <submittedName>
        <fullName evidence="2">Uncharacterized protein</fullName>
    </submittedName>
</protein>
<dbReference type="Proteomes" id="UP000046395">
    <property type="component" value="Unassembled WGS sequence"/>
</dbReference>
<proteinExistence type="predicted"/>
<keyword evidence="1" id="KW-1185">Reference proteome</keyword>
<evidence type="ECO:0000313" key="2">
    <source>
        <dbReference type="WBParaSite" id="TMUE_1000002821.1"/>
    </source>
</evidence>
<name>A0A5S6Q6A7_TRIMR</name>
<reference evidence="2" key="1">
    <citation type="submission" date="2019-12" db="UniProtKB">
        <authorList>
            <consortium name="WormBaseParasite"/>
        </authorList>
    </citation>
    <scope>IDENTIFICATION</scope>
</reference>
<dbReference type="AlphaFoldDB" id="A0A5S6Q6A7"/>
<dbReference type="WBParaSite" id="TMUE_1000002821.1">
    <property type="protein sequence ID" value="TMUE_1000002821.1"/>
    <property type="gene ID" value="WBGene00302448"/>
</dbReference>
<evidence type="ECO:0000313" key="1">
    <source>
        <dbReference type="Proteomes" id="UP000046395"/>
    </source>
</evidence>
<organism evidence="1 2">
    <name type="scientific">Trichuris muris</name>
    <name type="common">Mouse whipworm</name>
    <dbReference type="NCBI Taxonomy" id="70415"/>
    <lineage>
        <taxon>Eukaryota</taxon>
        <taxon>Metazoa</taxon>
        <taxon>Ecdysozoa</taxon>
        <taxon>Nematoda</taxon>
        <taxon>Enoplea</taxon>
        <taxon>Dorylaimia</taxon>
        <taxon>Trichinellida</taxon>
        <taxon>Trichuridae</taxon>
        <taxon>Trichuris</taxon>
    </lineage>
</organism>
<sequence length="187" mass="20732">MWKLSELQPALLRQPPRWHVSTVVGWCACLKFAVGAKQLQRLRTLARDLWRCRCFVPESAQLAKSGLFQIENIAGRSYASVGMRLASLQGCRTQSPHGAEGVNSTEYFVLAFLNIQDEGYLLSLRLHLMQHAVPICGNEGSIATLCGSRPSLAKYPTYHGRPGLPMLGAAIFLVSWFPGMAEFMLHS</sequence>
<accession>A0A5S6Q6A7</accession>
<dbReference type="PROSITE" id="PS51257">
    <property type="entry name" value="PROKAR_LIPOPROTEIN"/>
    <property type="match status" value="1"/>
</dbReference>